<dbReference type="InterPro" id="IPR002734">
    <property type="entry name" value="RibDG_C"/>
</dbReference>
<evidence type="ECO:0000259" key="4">
    <source>
        <dbReference type="Pfam" id="PF01872"/>
    </source>
</evidence>
<evidence type="ECO:0000313" key="6">
    <source>
        <dbReference type="Proteomes" id="UP000654345"/>
    </source>
</evidence>
<dbReference type="InterPro" id="IPR050765">
    <property type="entry name" value="Riboflavin_Biosynth_HTPR"/>
</dbReference>
<dbReference type="Gene3D" id="3.40.430.10">
    <property type="entry name" value="Dihydrofolate Reductase, subunit A"/>
    <property type="match status" value="1"/>
</dbReference>
<dbReference type="Proteomes" id="UP000654345">
    <property type="component" value="Unassembled WGS sequence"/>
</dbReference>
<dbReference type="EMBL" id="BNJG01000001">
    <property type="protein sequence ID" value="GHO54386.1"/>
    <property type="molecule type" value="Genomic_DNA"/>
</dbReference>
<evidence type="ECO:0000256" key="3">
    <source>
        <dbReference type="ARBA" id="ARBA00023002"/>
    </source>
</evidence>
<dbReference type="InterPro" id="IPR024072">
    <property type="entry name" value="DHFR-like_dom_sf"/>
</dbReference>
<keyword evidence="6" id="KW-1185">Reference proteome</keyword>
<accession>A0ABQ3UNS0</accession>
<comment type="pathway">
    <text evidence="1">Cofactor biosynthesis; riboflavin biosynthesis.</text>
</comment>
<keyword evidence="3" id="KW-0560">Oxidoreductase</keyword>
<comment type="caution">
    <text evidence="5">The sequence shown here is derived from an EMBL/GenBank/DDBJ whole genome shotgun (WGS) entry which is preliminary data.</text>
</comment>
<reference evidence="5 6" key="1">
    <citation type="journal article" date="2021" name="Int. J. Syst. Evol. Microbiol.">
        <title>Reticulibacter mediterranei gen. nov., sp. nov., within the new family Reticulibacteraceae fam. nov., and Ktedonospora formicarum gen. nov., sp. nov., Ktedonobacter robiniae sp. nov., Dictyobacter formicarum sp. nov. and Dictyobacter arantiisoli sp. nov., belonging to the class Ktedonobacteria.</title>
        <authorList>
            <person name="Yabe S."/>
            <person name="Zheng Y."/>
            <person name="Wang C.M."/>
            <person name="Sakai Y."/>
            <person name="Abe K."/>
            <person name="Yokota A."/>
            <person name="Donadio S."/>
            <person name="Cavaletti L."/>
            <person name="Monciardini P."/>
        </authorList>
    </citation>
    <scope>NUCLEOTIDE SEQUENCE [LARGE SCALE GENOMIC DNA]</scope>
    <source>
        <strain evidence="5 6">SOSP1-30</strain>
    </source>
</reference>
<sequence>MSTDKRPETFVPLYSQERGDKLPLPASLAALLGDFRLPLKTQSPYVIGNFASTIDGVVSLNEQGHTGGGPISGFLASDHVLMGVLRAAADAIIVGAGTLRDEPGHRWTAEYIYPAFAQEYRDLRLALGKTIPPLTVLVSASGHIDLNQGLFQRREVPVLIITTPEGEKRVRTKKIPSWVQLASVQPQQGGNISAQNILTLVEQACHGQLFLTEGGPQLLNAFLSEGQLDELFLTLAPQLAGHIHNDQRPAVVMGAHFAPDRPLWSTLQSVRLVGSHLFLRYAFRERERE</sequence>
<dbReference type="SUPFAM" id="SSF53597">
    <property type="entry name" value="Dihydrofolate reductase-like"/>
    <property type="match status" value="1"/>
</dbReference>
<dbReference type="RefSeq" id="WP_201371111.1">
    <property type="nucleotide sequence ID" value="NZ_BNJG01000001.1"/>
</dbReference>
<gene>
    <name evidence="5" type="ORF">KSB_28610</name>
</gene>
<dbReference type="PANTHER" id="PTHR38011">
    <property type="entry name" value="DIHYDROFOLATE REDUCTASE FAMILY PROTEIN (AFU_ORTHOLOGUE AFUA_8G06820)"/>
    <property type="match status" value="1"/>
</dbReference>
<evidence type="ECO:0000313" key="5">
    <source>
        <dbReference type="EMBL" id="GHO54386.1"/>
    </source>
</evidence>
<dbReference type="PANTHER" id="PTHR38011:SF7">
    <property type="entry name" value="2,5-DIAMINO-6-RIBOSYLAMINO-4(3H)-PYRIMIDINONE 5'-PHOSPHATE REDUCTASE"/>
    <property type="match status" value="1"/>
</dbReference>
<evidence type="ECO:0000256" key="2">
    <source>
        <dbReference type="ARBA" id="ARBA00022857"/>
    </source>
</evidence>
<evidence type="ECO:0000256" key="1">
    <source>
        <dbReference type="ARBA" id="ARBA00005104"/>
    </source>
</evidence>
<proteinExistence type="predicted"/>
<keyword evidence="2" id="KW-0521">NADP</keyword>
<protein>
    <recommendedName>
        <fullName evidence="4">Bacterial bifunctional deaminase-reductase C-terminal domain-containing protein</fullName>
    </recommendedName>
</protein>
<organism evidence="5 6">
    <name type="scientific">Ktedonobacter robiniae</name>
    <dbReference type="NCBI Taxonomy" id="2778365"/>
    <lineage>
        <taxon>Bacteria</taxon>
        <taxon>Bacillati</taxon>
        <taxon>Chloroflexota</taxon>
        <taxon>Ktedonobacteria</taxon>
        <taxon>Ktedonobacterales</taxon>
        <taxon>Ktedonobacteraceae</taxon>
        <taxon>Ktedonobacter</taxon>
    </lineage>
</organism>
<name>A0ABQ3UNS0_9CHLR</name>
<dbReference type="Pfam" id="PF01872">
    <property type="entry name" value="RibD_C"/>
    <property type="match status" value="1"/>
</dbReference>
<feature type="domain" description="Bacterial bifunctional deaminase-reductase C-terminal" evidence="4">
    <location>
        <begin position="44"/>
        <end position="242"/>
    </location>
</feature>